<proteinExistence type="predicted"/>
<dbReference type="PROSITE" id="PS50011">
    <property type="entry name" value="PROTEIN_KINASE_DOM"/>
    <property type="match status" value="1"/>
</dbReference>
<feature type="compositionally biased region" description="Basic and acidic residues" evidence="9">
    <location>
        <begin position="81"/>
        <end position="90"/>
    </location>
</feature>
<gene>
    <name evidence="11" type="ORF">CDEB00056_LOCUS15044</name>
</gene>
<keyword evidence="7" id="KW-0652">Protein synthesis inhibitor</keyword>
<feature type="region of interest" description="Disordered" evidence="9">
    <location>
        <begin position="1"/>
        <end position="41"/>
    </location>
</feature>
<evidence type="ECO:0000256" key="4">
    <source>
        <dbReference type="ARBA" id="ARBA00022741"/>
    </source>
</evidence>
<keyword evidence="4" id="KW-0547">Nucleotide-binding</keyword>
<evidence type="ECO:0000256" key="8">
    <source>
        <dbReference type="SAM" id="Coils"/>
    </source>
</evidence>
<keyword evidence="2" id="KW-0723">Serine/threonine-protein kinase</keyword>
<dbReference type="Gene3D" id="1.10.510.10">
    <property type="entry name" value="Transferase(Phosphotransferase) domain 1"/>
    <property type="match status" value="1"/>
</dbReference>
<evidence type="ECO:0000256" key="5">
    <source>
        <dbReference type="ARBA" id="ARBA00022777"/>
    </source>
</evidence>
<dbReference type="GO" id="GO:0005634">
    <property type="term" value="C:nucleus"/>
    <property type="evidence" value="ECO:0007669"/>
    <property type="project" value="TreeGrafter"/>
</dbReference>
<evidence type="ECO:0000256" key="3">
    <source>
        <dbReference type="ARBA" id="ARBA00022679"/>
    </source>
</evidence>
<organism evidence="11">
    <name type="scientific">Chaetoceros debilis</name>
    <dbReference type="NCBI Taxonomy" id="122233"/>
    <lineage>
        <taxon>Eukaryota</taxon>
        <taxon>Sar</taxon>
        <taxon>Stramenopiles</taxon>
        <taxon>Ochrophyta</taxon>
        <taxon>Bacillariophyta</taxon>
        <taxon>Coscinodiscophyceae</taxon>
        <taxon>Chaetocerotophycidae</taxon>
        <taxon>Chaetocerotales</taxon>
        <taxon>Chaetocerotaceae</taxon>
        <taxon>Chaetoceros</taxon>
    </lineage>
</organism>
<keyword evidence="5" id="KW-0418">Kinase</keyword>
<feature type="compositionally biased region" description="Basic and acidic residues" evidence="9">
    <location>
        <begin position="614"/>
        <end position="623"/>
    </location>
</feature>
<evidence type="ECO:0000313" key="11">
    <source>
        <dbReference type="EMBL" id="CAE0470191.1"/>
    </source>
</evidence>
<evidence type="ECO:0000259" key="10">
    <source>
        <dbReference type="PROSITE" id="PS50011"/>
    </source>
</evidence>
<feature type="compositionally biased region" description="Basic and acidic residues" evidence="9">
    <location>
        <begin position="118"/>
        <end position="139"/>
    </location>
</feature>
<feature type="domain" description="Protein kinase" evidence="10">
    <location>
        <begin position="385"/>
        <end position="860"/>
    </location>
</feature>
<dbReference type="GO" id="GO:0004694">
    <property type="term" value="F:eukaryotic translation initiation factor 2alpha kinase activity"/>
    <property type="evidence" value="ECO:0007669"/>
    <property type="project" value="TreeGrafter"/>
</dbReference>
<dbReference type="SUPFAM" id="SSF56112">
    <property type="entry name" value="Protein kinase-like (PK-like)"/>
    <property type="match status" value="1"/>
</dbReference>
<dbReference type="EMBL" id="HBIO01019530">
    <property type="protein sequence ID" value="CAE0470191.1"/>
    <property type="molecule type" value="Transcribed_RNA"/>
</dbReference>
<keyword evidence="3" id="KW-0808">Transferase</keyword>
<evidence type="ECO:0000256" key="9">
    <source>
        <dbReference type="SAM" id="MobiDB-lite"/>
    </source>
</evidence>
<dbReference type="InterPro" id="IPR050339">
    <property type="entry name" value="CC_SR_Kinase"/>
</dbReference>
<name>A0A7S3QA30_9STRA</name>
<dbReference type="GO" id="GO:0017148">
    <property type="term" value="P:negative regulation of translation"/>
    <property type="evidence" value="ECO:0007669"/>
    <property type="project" value="UniProtKB-KW"/>
</dbReference>
<sequence length="912" mass="102184">MEENSKSLNNSKDSQSNKDMTFKASPIGNDLNLGGVDTTNMDIDLQPSYNYEDHFGASAGRRRNSSTTSSDGDLVSNNLEGKSDGDHPSDGNRNIEAISNFYPNGIQQSSKYASTSQSDDHEDQRDNNDRHDEAANIDQSRDQERKILLLMLLAQVCALHDSTPKTFTVHVLDLYRRGILGYESIGFMFDMGLLPTLSPPSSPSSGDGREREKTLEKDIHPNIAHESNASLFQSHRIEDNERDIKGGDEGASGKTEQIQSKTIDENLPNAIIPYQKTGVSSSKFKCERIQKLSQLAINRPQASDQDREKEVQAIFQFLEQQEQEELLSKRKKNDHINKLDGAILDSRGQNSIPHPPYSRGASSSTQSSWSVEHHPLSLSRYSRDFVQKKLLAAGSFGQVFSAMNKLDNSEYAIKRVAFSAQGYDTQHVDFVIREVQCLAKLQHENVVRYYQSWLEPSWMPGSAATQLIDDIDKDSYGAEDSDGISDTSPKIEHKRLLIDIERLVLNDGDNDNVIQSIEQQILFDEQSRDKKFDAGAGLSAWSFEGSASGVDDDWNQLAVHQSSRGAYDSNSISTGGYGAEDSEYSEWTVDQSDTRNRPWNFSKNSSRRPHQSSNRKDPNLGKRAENGRKWYQICLFIQMELCKPSTLADWIRNRNSTQFHNPSSNLHGRYLMSWKIFRQISKGLAHVHSKHIVHRDLKPANIFHSIEGDFFKIGDFGLSKMLKTANGGLAFESESFSCRENIVVPLKSSIDGSGGWEDPLTMGVGTSSYAAPEQLESERYGAEADVFSLGLILLELFSNFGSEHERASIFHDCRRGKLPPTLSSSSSILQDIGDLILSCTQIQPEKRPTSSSIAQIDIFSSSKVAKMQESLVVGLESKLQKKEKEIQVMAQKLRDSEFTIERQAKELRMLKN</sequence>
<dbReference type="InterPro" id="IPR011009">
    <property type="entry name" value="Kinase-like_dom_sf"/>
</dbReference>
<protein>
    <recommendedName>
        <fullName evidence="1">non-specific serine/threonine protein kinase</fullName>
        <ecNumber evidence="1">2.7.11.1</ecNumber>
    </recommendedName>
</protein>
<evidence type="ECO:0000256" key="6">
    <source>
        <dbReference type="ARBA" id="ARBA00022840"/>
    </source>
</evidence>
<feature type="region of interest" description="Disordered" evidence="9">
    <location>
        <begin position="54"/>
        <end position="139"/>
    </location>
</feature>
<keyword evidence="6" id="KW-0067">ATP-binding</keyword>
<feature type="compositionally biased region" description="Polar residues" evidence="9">
    <location>
        <begin position="1"/>
        <end position="19"/>
    </location>
</feature>
<evidence type="ECO:0000256" key="7">
    <source>
        <dbReference type="ARBA" id="ARBA00023193"/>
    </source>
</evidence>
<dbReference type="PANTHER" id="PTHR11042:SF160">
    <property type="entry name" value="EUKARYOTIC TRANSLATION INITIATION FACTOR 2-ALPHA KINASE 1"/>
    <property type="match status" value="1"/>
</dbReference>
<evidence type="ECO:0000256" key="1">
    <source>
        <dbReference type="ARBA" id="ARBA00012513"/>
    </source>
</evidence>
<dbReference type="AlphaFoldDB" id="A0A7S3QA30"/>
<dbReference type="PANTHER" id="PTHR11042">
    <property type="entry name" value="EUKARYOTIC TRANSLATION INITIATION FACTOR 2-ALPHA KINASE EIF2-ALPHA KINASE -RELATED"/>
    <property type="match status" value="1"/>
</dbReference>
<reference evidence="11" key="1">
    <citation type="submission" date="2021-01" db="EMBL/GenBank/DDBJ databases">
        <authorList>
            <person name="Corre E."/>
            <person name="Pelletier E."/>
            <person name="Niang G."/>
            <person name="Scheremetjew M."/>
            <person name="Finn R."/>
            <person name="Kale V."/>
            <person name="Holt S."/>
            <person name="Cochrane G."/>
            <person name="Meng A."/>
            <person name="Brown T."/>
            <person name="Cohen L."/>
        </authorList>
    </citation>
    <scope>NUCLEOTIDE SEQUENCE</scope>
    <source>
        <strain evidence="11">MM31A-1</strain>
    </source>
</reference>
<feature type="coiled-coil region" evidence="8">
    <location>
        <begin position="865"/>
        <end position="892"/>
    </location>
</feature>
<dbReference type="SMART" id="SM00220">
    <property type="entry name" value="S_TKc"/>
    <property type="match status" value="1"/>
</dbReference>
<feature type="region of interest" description="Disordered" evidence="9">
    <location>
        <begin position="341"/>
        <end position="368"/>
    </location>
</feature>
<feature type="region of interest" description="Disordered" evidence="9">
    <location>
        <begin position="565"/>
        <end position="623"/>
    </location>
</feature>
<dbReference type="GO" id="GO:0005737">
    <property type="term" value="C:cytoplasm"/>
    <property type="evidence" value="ECO:0007669"/>
    <property type="project" value="TreeGrafter"/>
</dbReference>
<dbReference type="GO" id="GO:0005524">
    <property type="term" value="F:ATP binding"/>
    <property type="evidence" value="ECO:0007669"/>
    <property type="project" value="UniProtKB-KW"/>
</dbReference>
<dbReference type="InterPro" id="IPR000719">
    <property type="entry name" value="Prot_kinase_dom"/>
</dbReference>
<dbReference type="Gene3D" id="3.30.200.20">
    <property type="entry name" value="Phosphorylase Kinase, domain 1"/>
    <property type="match status" value="1"/>
</dbReference>
<keyword evidence="8" id="KW-0175">Coiled coil</keyword>
<feature type="compositionally biased region" description="Polar residues" evidence="9">
    <location>
        <begin position="101"/>
        <end position="117"/>
    </location>
</feature>
<dbReference type="Pfam" id="PF00069">
    <property type="entry name" value="Pkinase"/>
    <property type="match status" value="2"/>
</dbReference>
<feature type="compositionally biased region" description="Polar residues" evidence="9">
    <location>
        <begin position="65"/>
        <end position="80"/>
    </location>
</feature>
<evidence type="ECO:0000256" key="2">
    <source>
        <dbReference type="ARBA" id="ARBA00022527"/>
    </source>
</evidence>
<dbReference type="EC" id="2.7.11.1" evidence="1"/>
<feature type="compositionally biased region" description="Polar residues" evidence="9">
    <location>
        <begin position="565"/>
        <end position="574"/>
    </location>
</feature>
<accession>A0A7S3QA30</accession>